<reference evidence="2 3" key="1">
    <citation type="submission" date="2023-02" db="EMBL/GenBank/DDBJ databases">
        <title>Genome sequencing required for Actinomycetospora new species description.</title>
        <authorList>
            <person name="Saimee Y."/>
            <person name="Duangmal K."/>
        </authorList>
    </citation>
    <scope>NUCLEOTIDE SEQUENCE [LARGE SCALE GENOMIC DNA]</scope>
    <source>
        <strain evidence="2 3">DW7H6</strain>
    </source>
</reference>
<keyword evidence="3" id="KW-1185">Reference proteome</keyword>
<name>A0ABT5SXE7_9PSEU</name>
<evidence type="ECO:0000256" key="1">
    <source>
        <dbReference type="SAM" id="MobiDB-lite"/>
    </source>
</evidence>
<evidence type="ECO:0000313" key="3">
    <source>
        <dbReference type="Proteomes" id="UP001300763"/>
    </source>
</evidence>
<protein>
    <submittedName>
        <fullName evidence="2">Uncharacterized protein</fullName>
    </submittedName>
</protein>
<proteinExistence type="predicted"/>
<organism evidence="2 3">
    <name type="scientific">Actinomycetospora lemnae</name>
    <dbReference type="NCBI Taxonomy" id="3019891"/>
    <lineage>
        <taxon>Bacteria</taxon>
        <taxon>Bacillati</taxon>
        <taxon>Actinomycetota</taxon>
        <taxon>Actinomycetes</taxon>
        <taxon>Pseudonocardiales</taxon>
        <taxon>Pseudonocardiaceae</taxon>
        <taxon>Actinomycetospora</taxon>
    </lineage>
</organism>
<dbReference type="EMBL" id="JAQZAO010000008">
    <property type="protein sequence ID" value="MDD7967528.1"/>
    <property type="molecule type" value="Genomic_DNA"/>
</dbReference>
<comment type="caution">
    <text evidence="2">The sequence shown here is derived from an EMBL/GenBank/DDBJ whole genome shotgun (WGS) entry which is preliminary data.</text>
</comment>
<evidence type="ECO:0000313" key="2">
    <source>
        <dbReference type="EMBL" id="MDD7967528.1"/>
    </source>
</evidence>
<dbReference type="Proteomes" id="UP001300763">
    <property type="component" value="Unassembled WGS sequence"/>
</dbReference>
<gene>
    <name evidence="2" type="ORF">PGB27_19485</name>
</gene>
<sequence>MGEPERGDVVLRSVATPDAAPEEHGDTRVDVALTEQDRPADPCWPVGVAIGFW</sequence>
<dbReference type="RefSeq" id="WP_274202047.1">
    <property type="nucleotide sequence ID" value="NZ_JAQZAO010000008.1"/>
</dbReference>
<accession>A0ABT5SXE7</accession>
<feature type="region of interest" description="Disordered" evidence="1">
    <location>
        <begin position="1"/>
        <end position="29"/>
    </location>
</feature>